<comment type="similarity">
    <text evidence="1 2">Belongs to the DNA polymerase type-Y family.</text>
</comment>
<dbReference type="AlphaFoldDB" id="A0A1F7UNT3"/>
<feature type="site" description="Substrate discrimination" evidence="2">
    <location>
        <position position="28"/>
    </location>
</feature>
<comment type="function">
    <text evidence="2">Poorly processive, error-prone DNA polymerase involved in untargeted mutagenesis. Copies undamaged DNA at stalled replication forks, which arise in vivo from mismatched or misaligned primer ends. These misaligned primers can be extended by PolIV. Exhibits no 3'-5' exonuclease (proofreading) activity. May be involved in translesional synthesis, in conjunction with the beta clamp from PolIII.</text>
</comment>
<gene>
    <name evidence="2" type="primary">dinB</name>
    <name evidence="4" type="ORF">A3B21_00750</name>
</gene>
<dbReference type="GO" id="GO:0005737">
    <property type="term" value="C:cytoplasm"/>
    <property type="evidence" value="ECO:0007669"/>
    <property type="project" value="UniProtKB-SubCell"/>
</dbReference>
<dbReference type="PANTHER" id="PTHR11076">
    <property type="entry name" value="DNA REPAIR POLYMERASE UMUC / TRANSFERASE FAMILY MEMBER"/>
    <property type="match status" value="1"/>
</dbReference>
<keyword evidence="2" id="KW-0238">DNA-binding</keyword>
<dbReference type="InterPro" id="IPR024728">
    <property type="entry name" value="PolY_HhH_motif"/>
</dbReference>
<keyword evidence="2" id="KW-0235">DNA replication</keyword>
<keyword evidence="2" id="KW-0234">DNA repair</keyword>
<keyword evidence="2" id="KW-0808">Transferase</keyword>
<dbReference type="Gene3D" id="1.10.150.20">
    <property type="entry name" value="5' to 3' exonuclease, C-terminal subdomain"/>
    <property type="match status" value="1"/>
</dbReference>
<accession>A0A1F7UNT3</accession>
<dbReference type="HAMAP" id="MF_01113">
    <property type="entry name" value="DNApol_IV"/>
    <property type="match status" value="1"/>
</dbReference>
<keyword evidence="2" id="KW-0460">Magnesium</keyword>
<evidence type="ECO:0000259" key="3">
    <source>
        <dbReference type="PROSITE" id="PS50173"/>
    </source>
</evidence>
<dbReference type="SUPFAM" id="SSF100879">
    <property type="entry name" value="Lesion bypass DNA polymerase (Y-family), little finger domain"/>
    <property type="match status" value="1"/>
</dbReference>
<feature type="active site" evidence="2">
    <location>
        <position position="137"/>
    </location>
</feature>
<evidence type="ECO:0000313" key="5">
    <source>
        <dbReference type="Proteomes" id="UP000176897"/>
    </source>
</evidence>
<dbReference type="InterPro" id="IPR043128">
    <property type="entry name" value="Rev_trsase/Diguanyl_cyclase"/>
</dbReference>
<keyword evidence="2" id="KW-0479">Metal-binding</keyword>
<dbReference type="GO" id="GO:0042276">
    <property type="term" value="P:error-prone translesion synthesis"/>
    <property type="evidence" value="ECO:0007669"/>
    <property type="project" value="TreeGrafter"/>
</dbReference>
<comment type="caution">
    <text evidence="4">The sequence shown here is derived from an EMBL/GenBank/DDBJ whole genome shotgun (WGS) entry which is preliminary data.</text>
</comment>
<dbReference type="InterPro" id="IPR050116">
    <property type="entry name" value="DNA_polymerase-Y"/>
</dbReference>
<name>A0A1F7UNT3_9BACT</name>
<dbReference type="CDD" id="cd03586">
    <property type="entry name" value="PolY_Pol_IV_kappa"/>
    <property type="match status" value="1"/>
</dbReference>
<organism evidence="4 5">
    <name type="scientific">Candidatus Uhrbacteria bacterium RIFCSPLOWO2_01_FULL_47_24</name>
    <dbReference type="NCBI Taxonomy" id="1802401"/>
    <lineage>
        <taxon>Bacteria</taxon>
        <taxon>Candidatus Uhriibacteriota</taxon>
    </lineage>
</organism>
<comment type="catalytic activity">
    <reaction evidence="2">
        <text>DNA(n) + a 2'-deoxyribonucleoside 5'-triphosphate = DNA(n+1) + diphosphate</text>
        <dbReference type="Rhea" id="RHEA:22508"/>
        <dbReference type="Rhea" id="RHEA-COMP:17339"/>
        <dbReference type="Rhea" id="RHEA-COMP:17340"/>
        <dbReference type="ChEBI" id="CHEBI:33019"/>
        <dbReference type="ChEBI" id="CHEBI:61560"/>
        <dbReference type="ChEBI" id="CHEBI:173112"/>
        <dbReference type="EC" id="2.7.7.7"/>
    </reaction>
</comment>
<dbReference type="InterPro" id="IPR001126">
    <property type="entry name" value="UmuC"/>
</dbReference>
<dbReference type="InterPro" id="IPR043502">
    <property type="entry name" value="DNA/RNA_pol_sf"/>
</dbReference>
<feature type="domain" description="UmuC" evidence="3">
    <location>
        <begin position="19"/>
        <end position="225"/>
    </location>
</feature>
<dbReference type="Gene3D" id="3.30.1490.100">
    <property type="entry name" value="DNA polymerase, Y-family, little finger domain"/>
    <property type="match status" value="1"/>
</dbReference>
<comment type="subunit">
    <text evidence="2">Monomer.</text>
</comment>
<dbReference type="Gene3D" id="3.40.1170.60">
    <property type="match status" value="1"/>
</dbReference>
<dbReference type="Pfam" id="PF00817">
    <property type="entry name" value="IMS"/>
    <property type="match status" value="1"/>
</dbReference>
<keyword evidence="2" id="KW-0515">Mutator protein</keyword>
<dbReference type="SUPFAM" id="SSF56672">
    <property type="entry name" value="DNA/RNA polymerases"/>
    <property type="match status" value="1"/>
</dbReference>
<evidence type="ECO:0000313" key="4">
    <source>
        <dbReference type="EMBL" id="OGL79905.1"/>
    </source>
</evidence>
<protein>
    <recommendedName>
        <fullName evidence="2">DNA polymerase IV</fullName>
        <shortName evidence="2">Pol IV</shortName>
        <ecNumber evidence="2">2.7.7.7</ecNumber>
    </recommendedName>
</protein>
<dbReference type="Proteomes" id="UP000176897">
    <property type="component" value="Unassembled WGS sequence"/>
</dbReference>
<keyword evidence="2" id="KW-0548">Nucleotidyltransferase</keyword>
<dbReference type="Gene3D" id="3.30.70.270">
    <property type="match status" value="1"/>
</dbReference>
<dbReference type="EC" id="2.7.7.7" evidence="2"/>
<dbReference type="GO" id="GO:0006281">
    <property type="term" value="P:DNA repair"/>
    <property type="evidence" value="ECO:0007669"/>
    <property type="project" value="UniProtKB-UniRule"/>
</dbReference>
<evidence type="ECO:0000256" key="1">
    <source>
        <dbReference type="ARBA" id="ARBA00010945"/>
    </source>
</evidence>
<keyword evidence="2" id="KW-0227">DNA damage</keyword>
<dbReference type="GO" id="GO:0003684">
    <property type="term" value="F:damaged DNA binding"/>
    <property type="evidence" value="ECO:0007669"/>
    <property type="project" value="InterPro"/>
</dbReference>
<keyword evidence="2" id="KW-0239">DNA-directed DNA polymerase</keyword>
<evidence type="ECO:0000256" key="2">
    <source>
        <dbReference type="HAMAP-Rule" id="MF_01113"/>
    </source>
</evidence>
<feature type="binding site" evidence="2">
    <location>
        <position position="23"/>
    </location>
    <ligand>
        <name>Mg(2+)</name>
        <dbReference type="ChEBI" id="CHEBI:18420"/>
    </ligand>
</feature>
<dbReference type="GO" id="GO:0000287">
    <property type="term" value="F:magnesium ion binding"/>
    <property type="evidence" value="ECO:0007669"/>
    <property type="project" value="UniProtKB-UniRule"/>
</dbReference>
<dbReference type="NCBIfam" id="NF002677">
    <property type="entry name" value="PRK02406.1"/>
    <property type="match status" value="1"/>
</dbReference>
<dbReference type="InterPro" id="IPR022880">
    <property type="entry name" value="DNApol_IV"/>
</dbReference>
<comment type="subcellular location">
    <subcellularLocation>
        <location evidence="2">Cytoplasm</location>
    </subcellularLocation>
</comment>
<sequence length="375" mass="42385">MFAVSRQHKRLGINDMRIILHIDMDAFFASIEERENAGLKGRPIVVGADPKGGRGRGVVSTASYAARKFGIRSALPISQAWKLCPSPQCAYLPVDGKLYGIVSERVMKIIEQYAEAELPSRRKLSFPALIEQTSIDEAYIEVMNQESGIMNHERVWDEAVLLARTIKKTILKQERLTCSVGIGPNKLIAKIASDFKKPDGLTVVRLEKVREFLDPMAVRKLPGIGPKTEAQLAKRGIITVRDLWLASDPESDLGRLACGVDASSVKEEYAIKSLGHETTFEHDVRDHALLTKTILALVEEVFEEVKAGHFAFRTITVRVRFDNFETHTSTRTLSEFCKDDTILKREVLRLIFPYFHKKRLIRLIGVRVSNFKERR</sequence>
<dbReference type="GO" id="GO:0003887">
    <property type="term" value="F:DNA-directed DNA polymerase activity"/>
    <property type="evidence" value="ECO:0007669"/>
    <property type="project" value="UniProtKB-UniRule"/>
</dbReference>
<dbReference type="GO" id="GO:0006261">
    <property type="term" value="P:DNA-templated DNA replication"/>
    <property type="evidence" value="ECO:0007669"/>
    <property type="project" value="UniProtKB-UniRule"/>
</dbReference>
<dbReference type="PROSITE" id="PS50173">
    <property type="entry name" value="UMUC"/>
    <property type="match status" value="1"/>
</dbReference>
<dbReference type="Pfam" id="PF11799">
    <property type="entry name" value="IMS_C"/>
    <property type="match status" value="1"/>
</dbReference>
<dbReference type="InterPro" id="IPR036775">
    <property type="entry name" value="DNA_pol_Y-fam_lit_finger_sf"/>
</dbReference>
<dbReference type="PANTHER" id="PTHR11076:SF33">
    <property type="entry name" value="DNA POLYMERASE KAPPA"/>
    <property type="match status" value="1"/>
</dbReference>
<dbReference type="STRING" id="1802401.A3B21_00750"/>
<proteinExistence type="inferred from homology"/>
<comment type="cofactor">
    <cofactor evidence="2">
        <name>Mg(2+)</name>
        <dbReference type="ChEBI" id="CHEBI:18420"/>
    </cofactor>
    <text evidence="2">Binds 2 magnesium ions per subunit.</text>
</comment>
<reference evidence="4 5" key="1">
    <citation type="journal article" date="2016" name="Nat. Commun.">
        <title>Thousands of microbial genomes shed light on interconnected biogeochemical processes in an aquifer system.</title>
        <authorList>
            <person name="Anantharaman K."/>
            <person name="Brown C.T."/>
            <person name="Hug L.A."/>
            <person name="Sharon I."/>
            <person name="Castelle C.J."/>
            <person name="Probst A.J."/>
            <person name="Thomas B.C."/>
            <person name="Singh A."/>
            <person name="Wilkins M.J."/>
            <person name="Karaoz U."/>
            <person name="Brodie E.L."/>
            <person name="Williams K.H."/>
            <person name="Hubbard S.S."/>
            <person name="Banfield J.F."/>
        </authorList>
    </citation>
    <scope>NUCLEOTIDE SEQUENCE [LARGE SCALE GENOMIC DNA]</scope>
</reference>
<dbReference type="Pfam" id="PF11798">
    <property type="entry name" value="IMS_HHH"/>
    <property type="match status" value="1"/>
</dbReference>
<keyword evidence="2" id="KW-0963">Cytoplasm</keyword>
<dbReference type="InterPro" id="IPR017961">
    <property type="entry name" value="DNA_pol_Y-fam_little_finger"/>
</dbReference>
<feature type="binding site" evidence="2">
    <location>
        <position position="136"/>
    </location>
    <ligand>
        <name>Mg(2+)</name>
        <dbReference type="ChEBI" id="CHEBI:18420"/>
    </ligand>
</feature>
<dbReference type="EMBL" id="MGEJ01000022">
    <property type="protein sequence ID" value="OGL79905.1"/>
    <property type="molecule type" value="Genomic_DNA"/>
</dbReference>